<dbReference type="InterPro" id="IPR011257">
    <property type="entry name" value="DNA_glycosylase"/>
</dbReference>
<dbReference type="EMBL" id="RAPE01000006">
    <property type="protein sequence ID" value="RKF12641.1"/>
    <property type="molecule type" value="Genomic_DNA"/>
</dbReference>
<dbReference type="Proteomes" id="UP000281128">
    <property type="component" value="Unassembled WGS sequence"/>
</dbReference>
<dbReference type="RefSeq" id="WP_121168793.1">
    <property type="nucleotide sequence ID" value="NZ_RAPE01000006.1"/>
</dbReference>
<evidence type="ECO:0000313" key="1">
    <source>
        <dbReference type="EMBL" id="RKF12641.1"/>
    </source>
</evidence>
<dbReference type="GO" id="GO:0006281">
    <property type="term" value="P:DNA repair"/>
    <property type="evidence" value="ECO:0007669"/>
    <property type="project" value="InterPro"/>
</dbReference>
<dbReference type="OrthoDB" id="3078554at2"/>
<organism evidence="1 2">
    <name type="scientific">Roseovarius spongiae</name>
    <dbReference type="NCBI Taxonomy" id="2320272"/>
    <lineage>
        <taxon>Bacteria</taxon>
        <taxon>Pseudomonadati</taxon>
        <taxon>Pseudomonadota</taxon>
        <taxon>Alphaproteobacteria</taxon>
        <taxon>Rhodobacterales</taxon>
        <taxon>Roseobacteraceae</taxon>
        <taxon>Roseovarius</taxon>
    </lineage>
</organism>
<keyword evidence="2" id="KW-1185">Reference proteome</keyword>
<gene>
    <name evidence="1" type="ORF">D6850_16915</name>
</gene>
<dbReference type="Gene3D" id="1.10.340.30">
    <property type="entry name" value="Hypothetical protein, domain 2"/>
    <property type="match status" value="1"/>
</dbReference>
<name>A0A3A8B7J3_9RHOB</name>
<evidence type="ECO:0008006" key="3">
    <source>
        <dbReference type="Google" id="ProtNLM"/>
    </source>
</evidence>
<sequence>MADSDTIIDRLLDRHGRTYCDELGIDIAKNTPSPLFRWLVAAILYSARISTDNATQAARALTDAGLTTADKMAAASWQDRVDVLTANGYKRFDESYSRNLGEAAETLREEYDGDLRKLREAADRDADEMRRRLKTFNGLGDVGADIFFREVQVAWPELHPFADKKALQTAAKLGLPKTAKGLAGRVGEADFPRLVAALVRTDLSKDEAALKG</sequence>
<evidence type="ECO:0000313" key="2">
    <source>
        <dbReference type="Proteomes" id="UP000281128"/>
    </source>
</evidence>
<reference evidence="1 2" key="1">
    <citation type="submission" date="2018-09" db="EMBL/GenBank/DDBJ databases">
        <title>Roseovarius spongiae sp. nov., isolated from a marine sponge.</title>
        <authorList>
            <person name="Zhuang L."/>
            <person name="Luo L."/>
        </authorList>
    </citation>
    <scope>NUCLEOTIDE SEQUENCE [LARGE SCALE GENOMIC DNA]</scope>
    <source>
        <strain evidence="1 2">HN-E21</strain>
    </source>
</reference>
<proteinExistence type="predicted"/>
<dbReference type="GO" id="GO:0003824">
    <property type="term" value="F:catalytic activity"/>
    <property type="evidence" value="ECO:0007669"/>
    <property type="project" value="InterPro"/>
</dbReference>
<comment type="caution">
    <text evidence="1">The sequence shown here is derived from an EMBL/GenBank/DDBJ whole genome shotgun (WGS) entry which is preliminary data.</text>
</comment>
<accession>A0A3A8B7J3</accession>
<dbReference type="AlphaFoldDB" id="A0A3A8B7J3"/>
<dbReference type="SUPFAM" id="SSF48150">
    <property type="entry name" value="DNA-glycosylase"/>
    <property type="match status" value="1"/>
</dbReference>
<protein>
    <recommendedName>
        <fullName evidence="3">Endonuclease</fullName>
    </recommendedName>
</protein>